<evidence type="ECO:0000313" key="15">
    <source>
        <dbReference type="Proteomes" id="UP000247498"/>
    </source>
</evidence>
<keyword evidence="6 14" id="KW-0808">Transferase</keyword>
<protein>
    <recommendedName>
        <fullName evidence="4">dolichyl-phosphate beta-glucosyltransferase</fullName>
        <ecNumber evidence="4">2.4.1.117</ecNumber>
    </recommendedName>
</protein>
<evidence type="ECO:0000256" key="7">
    <source>
        <dbReference type="ARBA" id="ARBA00022692"/>
    </source>
</evidence>
<evidence type="ECO:0000259" key="13">
    <source>
        <dbReference type="Pfam" id="PF00535"/>
    </source>
</evidence>
<dbReference type="AlphaFoldDB" id="A0A2V0P7M7"/>
<evidence type="ECO:0000313" key="14">
    <source>
        <dbReference type="EMBL" id="GBF93095.1"/>
    </source>
</evidence>
<dbReference type="InParanoid" id="A0A2V0P7M7"/>
<reference evidence="14 15" key="1">
    <citation type="journal article" date="2018" name="Sci. Rep.">
        <title>Raphidocelis subcapitata (=Pseudokirchneriella subcapitata) provides an insight into genome evolution and environmental adaptations in the Sphaeropleales.</title>
        <authorList>
            <person name="Suzuki S."/>
            <person name="Yamaguchi H."/>
            <person name="Nakajima N."/>
            <person name="Kawachi M."/>
        </authorList>
    </citation>
    <scope>NUCLEOTIDE SEQUENCE [LARGE SCALE GENOMIC DNA]</scope>
    <source>
        <strain evidence="14 15">NIES-35</strain>
    </source>
</reference>
<dbReference type="PANTHER" id="PTHR10859">
    <property type="entry name" value="GLYCOSYL TRANSFERASE"/>
    <property type="match status" value="1"/>
</dbReference>
<organism evidence="14 15">
    <name type="scientific">Raphidocelis subcapitata</name>
    <dbReference type="NCBI Taxonomy" id="307507"/>
    <lineage>
        <taxon>Eukaryota</taxon>
        <taxon>Viridiplantae</taxon>
        <taxon>Chlorophyta</taxon>
        <taxon>core chlorophytes</taxon>
        <taxon>Chlorophyceae</taxon>
        <taxon>CS clade</taxon>
        <taxon>Sphaeropleales</taxon>
        <taxon>Selenastraceae</taxon>
        <taxon>Raphidocelis</taxon>
    </lineage>
</organism>
<keyword evidence="10" id="KW-1133">Transmembrane helix</keyword>
<dbReference type="OrthoDB" id="3784at2759"/>
<dbReference type="GO" id="GO:0005789">
    <property type="term" value="C:endoplasmic reticulum membrane"/>
    <property type="evidence" value="ECO:0007669"/>
    <property type="project" value="UniProtKB-SubCell"/>
</dbReference>
<evidence type="ECO:0000256" key="8">
    <source>
        <dbReference type="ARBA" id="ARBA00022824"/>
    </source>
</evidence>
<dbReference type="STRING" id="307507.A0A2V0P7M7"/>
<feature type="domain" description="Glycosyltransferase 2-like" evidence="13">
    <location>
        <begin position="65"/>
        <end position="193"/>
    </location>
</feature>
<evidence type="ECO:0000256" key="1">
    <source>
        <dbReference type="ARBA" id="ARBA00004389"/>
    </source>
</evidence>
<dbReference type="Gene3D" id="3.90.550.10">
    <property type="entry name" value="Spore Coat Polysaccharide Biosynthesis Protein SpsA, Chain A"/>
    <property type="match status" value="1"/>
</dbReference>
<keyword evidence="7" id="KW-0812">Transmembrane</keyword>
<gene>
    <name evidence="14" type="ORF">Rsub_05706</name>
</gene>
<keyword evidence="15" id="KW-1185">Reference proteome</keyword>
<dbReference type="EMBL" id="BDRX01000037">
    <property type="protein sequence ID" value="GBF93095.1"/>
    <property type="molecule type" value="Genomic_DNA"/>
</dbReference>
<keyword evidence="5" id="KW-0328">Glycosyltransferase</keyword>
<dbReference type="SUPFAM" id="SSF53448">
    <property type="entry name" value="Nucleotide-diphospho-sugar transferases"/>
    <property type="match status" value="1"/>
</dbReference>
<comment type="pathway">
    <text evidence="2">Protein modification; protein glycosylation.</text>
</comment>
<dbReference type="InterPro" id="IPR029044">
    <property type="entry name" value="Nucleotide-diphossugar_trans"/>
</dbReference>
<comment type="catalytic activity">
    <reaction evidence="12">
        <text>a di-trans,poly-cis-dolichyl phosphate + UDP-alpha-D-glucose = a di-trans,poly-cis-dolichyl beta-D-glucosyl phosphate + UDP</text>
        <dbReference type="Rhea" id="RHEA:15401"/>
        <dbReference type="Rhea" id="RHEA-COMP:19498"/>
        <dbReference type="Rhea" id="RHEA-COMP:19502"/>
        <dbReference type="ChEBI" id="CHEBI:57525"/>
        <dbReference type="ChEBI" id="CHEBI:57683"/>
        <dbReference type="ChEBI" id="CHEBI:58223"/>
        <dbReference type="ChEBI" id="CHEBI:58885"/>
        <dbReference type="EC" id="2.4.1.117"/>
    </reaction>
    <physiologicalReaction direction="left-to-right" evidence="12">
        <dbReference type="Rhea" id="RHEA:15402"/>
    </physiologicalReaction>
</comment>
<dbReference type="Proteomes" id="UP000247498">
    <property type="component" value="Unassembled WGS sequence"/>
</dbReference>
<accession>A0A2V0P7M7</accession>
<dbReference type="GO" id="GO:0004581">
    <property type="term" value="F:dolichyl-phosphate beta-glucosyltransferase activity"/>
    <property type="evidence" value="ECO:0007669"/>
    <property type="project" value="UniProtKB-EC"/>
</dbReference>
<evidence type="ECO:0000256" key="9">
    <source>
        <dbReference type="ARBA" id="ARBA00022968"/>
    </source>
</evidence>
<dbReference type="CDD" id="cd04188">
    <property type="entry name" value="DPG_synthase"/>
    <property type="match status" value="1"/>
</dbReference>
<evidence type="ECO:0000256" key="5">
    <source>
        <dbReference type="ARBA" id="ARBA00022676"/>
    </source>
</evidence>
<dbReference type="InterPro" id="IPR001173">
    <property type="entry name" value="Glyco_trans_2-like"/>
</dbReference>
<dbReference type="FunCoup" id="A0A2V0P7M7">
    <property type="interactions" value="2220"/>
</dbReference>
<evidence type="ECO:0000256" key="3">
    <source>
        <dbReference type="ARBA" id="ARBA00006739"/>
    </source>
</evidence>
<dbReference type="EC" id="2.4.1.117" evidence="4"/>
<dbReference type="Pfam" id="PF00535">
    <property type="entry name" value="Glycos_transf_2"/>
    <property type="match status" value="1"/>
</dbReference>
<evidence type="ECO:0000256" key="10">
    <source>
        <dbReference type="ARBA" id="ARBA00022989"/>
    </source>
</evidence>
<comment type="similarity">
    <text evidence="3">Belongs to the glycosyltransferase 2 family.</text>
</comment>
<sequence>MADLVMLLSVVVGLAGTYVCKALVQFFTRLDKELVAPFQPLLEDPDSLKPLPKPSIASEATKTLTVVIPAYNEEDRLPATLDEALGYLQRRRNKQGPAFTYEVIVVDDGSADATARVALDYARRNGTDAVRLLRLPHNRGKGMAVREGMLIARGQMCLFMDADGATQVSDLELLEKAIASKQCTSFGGKQVNSKGAAAPADAGGAIGMAVGSRAHLQSAALAKRSRLRNFLMHGFHALVTFVAGHEVRDTQCGFKLFTRRAAAAVFSNQRLQRWCFDVELVYVAQRLGVPISEVQVNWTEMAGSKIRLSSVVHMAFELATLKLCYQWLGLWRVYQETDLRGGGGGSKKAR</sequence>
<evidence type="ECO:0000256" key="2">
    <source>
        <dbReference type="ARBA" id="ARBA00004922"/>
    </source>
</evidence>
<dbReference type="GO" id="GO:0006487">
    <property type="term" value="P:protein N-linked glycosylation"/>
    <property type="evidence" value="ECO:0007669"/>
    <property type="project" value="TreeGrafter"/>
</dbReference>
<evidence type="ECO:0000256" key="4">
    <source>
        <dbReference type="ARBA" id="ARBA00012583"/>
    </source>
</evidence>
<keyword evidence="9" id="KW-0735">Signal-anchor</keyword>
<keyword evidence="11" id="KW-0472">Membrane</keyword>
<dbReference type="InterPro" id="IPR035518">
    <property type="entry name" value="DPG_synthase"/>
</dbReference>
<evidence type="ECO:0000256" key="12">
    <source>
        <dbReference type="ARBA" id="ARBA00045097"/>
    </source>
</evidence>
<keyword evidence="8" id="KW-0256">Endoplasmic reticulum</keyword>
<name>A0A2V0P7M7_9CHLO</name>
<evidence type="ECO:0000256" key="11">
    <source>
        <dbReference type="ARBA" id="ARBA00023136"/>
    </source>
</evidence>
<comment type="caution">
    <text evidence="14">The sequence shown here is derived from an EMBL/GenBank/DDBJ whole genome shotgun (WGS) entry which is preliminary data.</text>
</comment>
<proteinExistence type="inferred from homology"/>
<comment type="subcellular location">
    <subcellularLocation>
        <location evidence="1">Endoplasmic reticulum membrane</location>
        <topology evidence="1">Single-pass membrane protein</topology>
    </subcellularLocation>
</comment>
<evidence type="ECO:0000256" key="6">
    <source>
        <dbReference type="ARBA" id="ARBA00022679"/>
    </source>
</evidence>
<dbReference type="PANTHER" id="PTHR10859:SF91">
    <property type="entry name" value="DOLICHYL-PHOSPHATE BETA-GLUCOSYLTRANSFERASE"/>
    <property type="match status" value="1"/>
</dbReference>